<keyword evidence="3" id="KW-1185">Reference proteome</keyword>
<reference evidence="2 3" key="1">
    <citation type="journal article" date="2019" name="Sci. Rep.">
        <title>Orb-weaving spider Araneus ventricosus genome elucidates the spidroin gene catalogue.</title>
        <authorList>
            <person name="Kono N."/>
            <person name="Nakamura H."/>
            <person name="Ohtoshi R."/>
            <person name="Moran D.A.P."/>
            <person name="Shinohara A."/>
            <person name="Yoshida Y."/>
            <person name="Fujiwara M."/>
            <person name="Mori M."/>
            <person name="Tomita M."/>
            <person name="Arakawa K."/>
        </authorList>
    </citation>
    <scope>NUCLEOTIDE SEQUENCE [LARGE SCALE GENOMIC DNA]</scope>
</reference>
<dbReference type="InterPro" id="IPR041588">
    <property type="entry name" value="Integrase_H2C2"/>
</dbReference>
<dbReference type="OrthoDB" id="6780443at2759"/>
<comment type="caution">
    <text evidence="2">The sequence shown here is derived from an EMBL/GenBank/DDBJ whole genome shotgun (WGS) entry which is preliminary data.</text>
</comment>
<sequence>MLKPNENWHKWIGYLEFRTFSSLEWPGGFLKLRCEGSEKTKLLPRLGPRDEASKHGDSPFGGGGVLVGGKFFLESGGKGAELKQFCTKTHDNASGGHFGVIKTLNRTRERFYWDRFLADVEKWCRECEACRARKGPKTEQGKSVTERTPVNMRCGRAPRLPCDILFGRPGYTPSSLNEDLDKLEARLESVQTYDRERIKLSTERKKTCYHSTISTRVI</sequence>
<evidence type="ECO:0000313" key="3">
    <source>
        <dbReference type="Proteomes" id="UP000499080"/>
    </source>
</evidence>
<evidence type="ECO:0000313" key="2">
    <source>
        <dbReference type="EMBL" id="GBN09907.1"/>
    </source>
</evidence>
<dbReference type="AlphaFoldDB" id="A0A4Y2L7W7"/>
<organism evidence="2 3">
    <name type="scientific">Araneus ventricosus</name>
    <name type="common">Orbweaver spider</name>
    <name type="synonym">Epeira ventricosa</name>
    <dbReference type="NCBI Taxonomy" id="182803"/>
    <lineage>
        <taxon>Eukaryota</taxon>
        <taxon>Metazoa</taxon>
        <taxon>Ecdysozoa</taxon>
        <taxon>Arthropoda</taxon>
        <taxon>Chelicerata</taxon>
        <taxon>Arachnida</taxon>
        <taxon>Araneae</taxon>
        <taxon>Araneomorphae</taxon>
        <taxon>Entelegynae</taxon>
        <taxon>Araneoidea</taxon>
        <taxon>Araneidae</taxon>
        <taxon>Araneus</taxon>
    </lineage>
</organism>
<dbReference type="Pfam" id="PF17921">
    <property type="entry name" value="Integrase_H2C2"/>
    <property type="match status" value="1"/>
</dbReference>
<gene>
    <name evidence="2" type="ORF">AVEN_79485_1</name>
</gene>
<dbReference type="Proteomes" id="UP000499080">
    <property type="component" value="Unassembled WGS sequence"/>
</dbReference>
<evidence type="ECO:0000259" key="1">
    <source>
        <dbReference type="Pfam" id="PF17921"/>
    </source>
</evidence>
<dbReference type="Gene3D" id="1.10.340.70">
    <property type="match status" value="1"/>
</dbReference>
<name>A0A4Y2L7W7_ARAVE</name>
<dbReference type="FunFam" id="1.10.340.70:FF:000001">
    <property type="entry name" value="Retrovirus-related Pol polyprotein from transposon gypsy-like Protein"/>
    <property type="match status" value="1"/>
</dbReference>
<protein>
    <recommendedName>
        <fullName evidence="1">Integrase zinc-binding domain-containing protein</fullName>
    </recommendedName>
</protein>
<dbReference type="EMBL" id="BGPR01005406">
    <property type="protein sequence ID" value="GBN09907.1"/>
    <property type="molecule type" value="Genomic_DNA"/>
</dbReference>
<feature type="domain" description="Integrase zinc-binding" evidence="1">
    <location>
        <begin position="82"/>
        <end position="134"/>
    </location>
</feature>
<accession>A0A4Y2L7W7</accession>
<proteinExistence type="predicted"/>